<evidence type="ECO:0000313" key="8">
    <source>
        <dbReference type="EMBL" id="KAF5342128.1"/>
    </source>
</evidence>
<dbReference type="Gene3D" id="1.20.1250.20">
    <property type="entry name" value="MFS general substrate transporter like domains"/>
    <property type="match status" value="1"/>
</dbReference>
<keyword evidence="3 6" id="KW-0812">Transmembrane</keyword>
<name>A0A8H5CJT7_9AGAR</name>
<feature type="transmembrane region" description="Helical" evidence="6">
    <location>
        <begin position="319"/>
        <end position="339"/>
    </location>
</feature>
<evidence type="ECO:0000256" key="5">
    <source>
        <dbReference type="ARBA" id="ARBA00023136"/>
    </source>
</evidence>
<evidence type="ECO:0000256" key="2">
    <source>
        <dbReference type="ARBA" id="ARBA00022448"/>
    </source>
</evidence>
<protein>
    <recommendedName>
        <fullName evidence="7">Major facilitator superfamily (MFS) profile domain-containing protein</fullName>
    </recommendedName>
</protein>
<keyword evidence="9" id="KW-1185">Reference proteome</keyword>
<keyword evidence="4 6" id="KW-1133">Transmembrane helix</keyword>
<keyword evidence="2" id="KW-0813">Transport</keyword>
<organism evidence="8 9">
    <name type="scientific">Ephemerocybe angulata</name>
    <dbReference type="NCBI Taxonomy" id="980116"/>
    <lineage>
        <taxon>Eukaryota</taxon>
        <taxon>Fungi</taxon>
        <taxon>Dikarya</taxon>
        <taxon>Basidiomycota</taxon>
        <taxon>Agaricomycotina</taxon>
        <taxon>Agaricomycetes</taxon>
        <taxon>Agaricomycetidae</taxon>
        <taxon>Agaricales</taxon>
        <taxon>Agaricineae</taxon>
        <taxon>Psathyrellaceae</taxon>
        <taxon>Ephemerocybe</taxon>
    </lineage>
</organism>
<accession>A0A8H5CJT7</accession>
<dbReference type="OrthoDB" id="419616at2759"/>
<dbReference type="InterPro" id="IPR011701">
    <property type="entry name" value="MFS"/>
</dbReference>
<evidence type="ECO:0000259" key="7">
    <source>
        <dbReference type="PROSITE" id="PS50850"/>
    </source>
</evidence>
<reference evidence="8 9" key="1">
    <citation type="journal article" date="2020" name="ISME J.">
        <title>Uncovering the hidden diversity of litter-decomposition mechanisms in mushroom-forming fungi.</title>
        <authorList>
            <person name="Floudas D."/>
            <person name="Bentzer J."/>
            <person name="Ahren D."/>
            <person name="Johansson T."/>
            <person name="Persson P."/>
            <person name="Tunlid A."/>
        </authorList>
    </citation>
    <scope>NUCLEOTIDE SEQUENCE [LARGE SCALE GENOMIC DNA]</scope>
    <source>
        <strain evidence="8 9">CBS 175.51</strain>
    </source>
</reference>
<dbReference type="PRINTS" id="PR01035">
    <property type="entry name" value="TCRTETA"/>
</dbReference>
<feature type="transmembrane region" description="Helical" evidence="6">
    <location>
        <begin position="155"/>
        <end position="177"/>
    </location>
</feature>
<comment type="caution">
    <text evidence="8">The sequence shown here is derived from an EMBL/GenBank/DDBJ whole genome shotgun (WGS) entry which is preliminary data.</text>
</comment>
<evidence type="ECO:0000256" key="3">
    <source>
        <dbReference type="ARBA" id="ARBA00022692"/>
    </source>
</evidence>
<dbReference type="EMBL" id="JAACJK010000001">
    <property type="protein sequence ID" value="KAF5342128.1"/>
    <property type="molecule type" value="Genomic_DNA"/>
</dbReference>
<feature type="transmembrane region" description="Helical" evidence="6">
    <location>
        <begin position="197"/>
        <end position="221"/>
    </location>
</feature>
<feature type="transmembrane region" description="Helical" evidence="6">
    <location>
        <begin position="64"/>
        <end position="86"/>
    </location>
</feature>
<dbReference type="SUPFAM" id="SSF103473">
    <property type="entry name" value="MFS general substrate transporter"/>
    <property type="match status" value="1"/>
</dbReference>
<feature type="transmembrane region" description="Helical" evidence="6">
    <location>
        <begin position="21"/>
        <end position="44"/>
    </location>
</feature>
<feature type="transmembrane region" description="Helical" evidence="6">
    <location>
        <begin position="351"/>
        <end position="369"/>
    </location>
</feature>
<comment type="subcellular location">
    <subcellularLocation>
        <location evidence="1">Membrane</location>
        <topology evidence="1">Multi-pass membrane protein</topology>
    </subcellularLocation>
</comment>
<evidence type="ECO:0000256" key="1">
    <source>
        <dbReference type="ARBA" id="ARBA00004141"/>
    </source>
</evidence>
<dbReference type="PROSITE" id="PS50850">
    <property type="entry name" value="MFS"/>
    <property type="match status" value="1"/>
</dbReference>
<sequence>MTMSPTIDEETPLLVKKATPLPLTQFSIVLFLQLAEPLTSNVIYPFMPQLIRDLGVTNGNEAAVGYYVGMMQSIFFLTQAFTVLHWSRLSDTIGRKPVILVGLFGLSLSMYCFGLSRTFWGLVLSRSLSGALNGNIGVIKSMIAEITDETNISKAYGYMPIAWSTGCTIGPMLGGFLSRPHERFPSWFGESEFHKKFPYFLACSVPATYSVISWLVTYFFLKETHPNPTPIKEVLGLGASESKNSTLLVDTSDDEGSLLTAKKGEKKDHSIRKILTRRVAIAAANYAFLSLVDIAYRAIQPVFLSTPIELGGLGLPPPLIGNILSVFGILNGIFQVFFFAGIHDHFGSKKVFIGGIALAIPAFLCYPLISVLARAYGLSRAVWAVVLMQIVFSIGVSLSYGAIFIFINAASPRESLGATNGLCQMTVSVMRAIGPAAANSLFSVSIERNLLGGWLVYYVLLAITCIALFIGTLLPRKLWTAADL</sequence>
<dbReference type="InterPro" id="IPR001958">
    <property type="entry name" value="Tet-R_TetA/multi-R_MdtG-like"/>
</dbReference>
<dbReference type="InterPro" id="IPR020846">
    <property type="entry name" value="MFS_dom"/>
</dbReference>
<feature type="transmembrane region" description="Helical" evidence="6">
    <location>
        <begin position="454"/>
        <end position="474"/>
    </location>
</feature>
<dbReference type="GO" id="GO:0016020">
    <property type="term" value="C:membrane"/>
    <property type="evidence" value="ECO:0007669"/>
    <property type="project" value="UniProtKB-SubCell"/>
</dbReference>
<dbReference type="InterPro" id="IPR036259">
    <property type="entry name" value="MFS_trans_sf"/>
</dbReference>
<dbReference type="Pfam" id="PF07690">
    <property type="entry name" value="MFS_1"/>
    <property type="match status" value="1"/>
</dbReference>
<dbReference type="GO" id="GO:0022857">
    <property type="term" value="F:transmembrane transporter activity"/>
    <property type="evidence" value="ECO:0007669"/>
    <property type="project" value="InterPro"/>
</dbReference>
<dbReference type="CDD" id="cd17330">
    <property type="entry name" value="MFS_SLC46_TetA_like"/>
    <property type="match status" value="1"/>
</dbReference>
<dbReference type="PANTHER" id="PTHR23504:SF15">
    <property type="entry name" value="MAJOR FACILITATOR SUPERFAMILY (MFS) PROFILE DOMAIN-CONTAINING PROTEIN"/>
    <property type="match status" value="1"/>
</dbReference>
<gene>
    <name evidence="8" type="ORF">D9611_001435</name>
</gene>
<feature type="transmembrane region" description="Helical" evidence="6">
    <location>
        <begin position="98"/>
        <end position="116"/>
    </location>
</feature>
<evidence type="ECO:0000313" key="9">
    <source>
        <dbReference type="Proteomes" id="UP000541558"/>
    </source>
</evidence>
<feature type="domain" description="Major facilitator superfamily (MFS) profile" evidence="7">
    <location>
        <begin position="25"/>
        <end position="479"/>
    </location>
</feature>
<feature type="transmembrane region" description="Helical" evidence="6">
    <location>
        <begin position="381"/>
        <end position="410"/>
    </location>
</feature>
<dbReference type="PANTHER" id="PTHR23504">
    <property type="entry name" value="MAJOR FACILITATOR SUPERFAMILY DOMAIN-CONTAINING PROTEIN 10"/>
    <property type="match status" value="1"/>
</dbReference>
<keyword evidence="5 6" id="KW-0472">Membrane</keyword>
<evidence type="ECO:0000256" key="6">
    <source>
        <dbReference type="SAM" id="Phobius"/>
    </source>
</evidence>
<evidence type="ECO:0000256" key="4">
    <source>
        <dbReference type="ARBA" id="ARBA00022989"/>
    </source>
</evidence>
<proteinExistence type="predicted"/>
<dbReference type="AlphaFoldDB" id="A0A8H5CJT7"/>
<dbReference type="Proteomes" id="UP000541558">
    <property type="component" value="Unassembled WGS sequence"/>
</dbReference>